<feature type="transmembrane region" description="Helical" evidence="7">
    <location>
        <begin position="303"/>
        <end position="324"/>
    </location>
</feature>
<dbReference type="InterPro" id="IPR024671">
    <property type="entry name" value="Atg22-like"/>
</dbReference>
<gene>
    <name evidence="9" type="ORF">AGI3411_01120</name>
</gene>
<dbReference type="Pfam" id="PF11700">
    <property type="entry name" value="ATG22"/>
    <property type="match status" value="1"/>
</dbReference>
<feature type="transmembrane region" description="Helical" evidence="7">
    <location>
        <begin position="424"/>
        <end position="450"/>
    </location>
</feature>
<sequence length="486" mass="51322">MSLPGRPKGEYRSAEHEGGPMSLPGRPKGEYRSAEHEGRLLSQGEPSEASPDASGQNGGAGGGSPLNPGVAKREVWAWAMYDFANSGYTTVILTAVFSTYFVGVVGGRAPWATLAWTAALSLSYLLIMLTMPTLGARADARAGKRRLLYTSTVGCVAATLVLTQAGPGDVWLALAAIVISNYCYCVGESVVAAFLPELAKPTALGRVSGWGWSFGYCGGMLTLGLSLVVVTLAEARGATAEHFVPWVIVVTCSVFALAALPSFFLLRERAKPQAGQPEALHVLKRLAYAWRETGQHFPEFRRLLMCIACYQAGISVVITLAAVYASEVMGFTTPQIMLLVFTVNIGAAAGAFSFGYVQDRIGHKPALAVTLVGWIAMVLVAYAAVTAPVFWVAATLAGLCMGTTQSAGRAMTGALAPAGRLAEFFSLWTFAVQLAAVIGPLTYGLVTWATDGNHRLAILVTGLFFVGGLILLSRVDMKRGLARRAA</sequence>
<dbReference type="GO" id="GO:0012505">
    <property type="term" value="C:endomembrane system"/>
    <property type="evidence" value="ECO:0007669"/>
    <property type="project" value="UniProtKB-SubCell"/>
</dbReference>
<evidence type="ECO:0000256" key="7">
    <source>
        <dbReference type="SAM" id="Phobius"/>
    </source>
</evidence>
<proteinExistence type="predicted"/>
<dbReference type="GO" id="GO:0022857">
    <property type="term" value="F:transmembrane transporter activity"/>
    <property type="evidence" value="ECO:0007669"/>
    <property type="project" value="InterPro"/>
</dbReference>
<feature type="transmembrane region" description="Helical" evidence="7">
    <location>
        <begin position="456"/>
        <end position="475"/>
    </location>
</feature>
<protein>
    <recommendedName>
        <fullName evidence="8">Major facilitator superfamily (MFS) profile domain-containing protein</fullName>
    </recommendedName>
</protein>
<dbReference type="InterPro" id="IPR036259">
    <property type="entry name" value="MFS_trans_sf"/>
</dbReference>
<organism evidence="9 10">
    <name type="scientific">Achromobacter agilis</name>
    <dbReference type="NCBI Taxonomy" id="1353888"/>
    <lineage>
        <taxon>Bacteria</taxon>
        <taxon>Pseudomonadati</taxon>
        <taxon>Pseudomonadota</taxon>
        <taxon>Betaproteobacteria</taxon>
        <taxon>Burkholderiales</taxon>
        <taxon>Alcaligenaceae</taxon>
        <taxon>Achromobacter</taxon>
    </lineage>
</organism>
<evidence type="ECO:0000313" key="9">
    <source>
        <dbReference type="EMBL" id="SSW63269.1"/>
    </source>
</evidence>
<evidence type="ECO:0000313" key="10">
    <source>
        <dbReference type="Proteomes" id="UP000289184"/>
    </source>
</evidence>
<feature type="transmembrane region" description="Helical" evidence="7">
    <location>
        <begin position="336"/>
        <end position="357"/>
    </location>
</feature>
<dbReference type="PROSITE" id="PS50850">
    <property type="entry name" value="MFS"/>
    <property type="match status" value="1"/>
</dbReference>
<feature type="compositionally biased region" description="Basic and acidic residues" evidence="6">
    <location>
        <begin position="27"/>
        <end position="39"/>
    </location>
</feature>
<dbReference type="EMBL" id="UFQB01000003">
    <property type="protein sequence ID" value="SSW63269.1"/>
    <property type="molecule type" value="Genomic_DNA"/>
</dbReference>
<dbReference type="InterPro" id="IPR050495">
    <property type="entry name" value="ATG22/LtaA_families"/>
</dbReference>
<dbReference type="InterPro" id="IPR020846">
    <property type="entry name" value="MFS_dom"/>
</dbReference>
<dbReference type="Gene3D" id="1.20.1250.20">
    <property type="entry name" value="MFS general substrate transporter like domains"/>
    <property type="match status" value="2"/>
</dbReference>
<evidence type="ECO:0000256" key="2">
    <source>
        <dbReference type="ARBA" id="ARBA00022448"/>
    </source>
</evidence>
<evidence type="ECO:0000256" key="3">
    <source>
        <dbReference type="ARBA" id="ARBA00022692"/>
    </source>
</evidence>
<reference evidence="9 10" key="1">
    <citation type="submission" date="2018-07" db="EMBL/GenBank/DDBJ databases">
        <authorList>
            <person name="Peeters C."/>
        </authorList>
    </citation>
    <scope>NUCLEOTIDE SEQUENCE [LARGE SCALE GENOMIC DNA]</scope>
    <source>
        <strain evidence="9 10">LMG 3411</strain>
    </source>
</reference>
<feature type="region of interest" description="Disordered" evidence="6">
    <location>
        <begin position="1"/>
        <end position="66"/>
    </location>
</feature>
<evidence type="ECO:0000256" key="6">
    <source>
        <dbReference type="SAM" id="MobiDB-lite"/>
    </source>
</evidence>
<dbReference type="PANTHER" id="PTHR23519:SF1">
    <property type="entry name" value="AUTOPHAGY-RELATED PROTEIN 22"/>
    <property type="match status" value="1"/>
</dbReference>
<keyword evidence="4 7" id="KW-1133">Transmembrane helix</keyword>
<feature type="domain" description="Major facilitator superfamily (MFS) profile" evidence="8">
    <location>
        <begin position="299"/>
        <end position="486"/>
    </location>
</feature>
<feature type="transmembrane region" description="Helical" evidence="7">
    <location>
        <begin position="391"/>
        <end position="412"/>
    </location>
</feature>
<feature type="transmembrane region" description="Helical" evidence="7">
    <location>
        <begin position="114"/>
        <end position="135"/>
    </location>
</feature>
<keyword evidence="2" id="KW-0813">Transport</keyword>
<feature type="transmembrane region" description="Helical" evidence="7">
    <location>
        <begin position="147"/>
        <end position="165"/>
    </location>
</feature>
<evidence type="ECO:0000256" key="4">
    <source>
        <dbReference type="ARBA" id="ARBA00022989"/>
    </source>
</evidence>
<feature type="transmembrane region" description="Helical" evidence="7">
    <location>
        <begin position="207"/>
        <end position="231"/>
    </location>
</feature>
<evidence type="ECO:0000259" key="8">
    <source>
        <dbReference type="PROSITE" id="PS50850"/>
    </source>
</evidence>
<evidence type="ECO:0000256" key="1">
    <source>
        <dbReference type="ARBA" id="ARBA00004127"/>
    </source>
</evidence>
<feature type="transmembrane region" description="Helical" evidence="7">
    <location>
        <begin position="366"/>
        <end position="385"/>
    </location>
</feature>
<keyword evidence="10" id="KW-1185">Reference proteome</keyword>
<dbReference type="PANTHER" id="PTHR23519">
    <property type="entry name" value="AUTOPHAGY-RELATED PROTEIN 22"/>
    <property type="match status" value="1"/>
</dbReference>
<comment type="subcellular location">
    <subcellularLocation>
        <location evidence="1">Endomembrane system</location>
        <topology evidence="1">Multi-pass membrane protein</topology>
    </subcellularLocation>
</comment>
<feature type="transmembrane region" description="Helical" evidence="7">
    <location>
        <begin position="171"/>
        <end position="195"/>
    </location>
</feature>
<dbReference type="Proteomes" id="UP000289184">
    <property type="component" value="Unassembled WGS sequence"/>
</dbReference>
<accession>A0A446C5V2</accession>
<feature type="compositionally biased region" description="Basic and acidic residues" evidence="6">
    <location>
        <begin position="7"/>
        <end position="18"/>
    </location>
</feature>
<dbReference type="SUPFAM" id="SSF103473">
    <property type="entry name" value="MFS general substrate transporter"/>
    <property type="match status" value="1"/>
</dbReference>
<keyword evidence="3 7" id="KW-0812">Transmembrane</keyword>
<dbReference type="AlphaFoldDB" id="A0A446C5V2"/>
<feature type="transmembrane region" description="Helical" evidence="7">
    <location>
        <begin position="83"/>
        <end position="102"/>
    </location>
</feature>
<feature type="transmembrane region" description="Helical" evidence="7">
    <location>
        <begin position="243"/>
        <end position="266"/>
    </location>
</feature>
<keyword evidence="5 7" id="KW-0472">Membrane</keyword>
<name>A0A446C5V2_9BURK</name>
<evidence type="ECO:0000256" key="5">
    <source>
        <dbReference type="ARBA" id="ARBA00023136"/>
    </source>
</evidence>